<evidence type="ECO:0000256" key="3">
    <source>
        <dbReference type="ARBA" id="ARBA00022801"/>
    </source>
</evidence>
<comment type="caution">
    <text evidence="12">The sequence shown here is derived from an EMBL/GenBank/DDBJ whole genome shotgun (WGS) entry which is preliminary data.</text>
</comment>
<gene>
    <name evidence="13" type="ORF">Pmani_019547</name>
    <name evidence="12" type="ORF">Pmani_039957</name>
</gene>
<name>A0AAE1NBI3_9EUCA</name>
<comment type="similarity">
    <text evidence="6 9">Belongs to the peptidase M48 family.</text>
</comment>
<evidence type="ECO:0000256" key="7">
    <source>
        <dbReference type="ARBA" id="ARBA00040360"/>
    </source>
</evidence>
<dbReference type="Pfam" id="PF01435">
    <property type="entry name" value="Peptidase_M48"/>
    <property type="match status" value="1"/>
</dbReference>
<dbReference type="Proteomes" id="UP001292094">
    <property type="component" value="Unassembled WGS sequence"/>
</dbReference>
<dbReference type="EMBL" id="JAWZYT010001841">
    <property type="protein sequence ID" value="KAK4308791.1"/>
    <property type="molecule type" value="Genomic_DNA"/>
</dbReference>
<dbReference type="GO" id="GO:0046872">
    <property type="term" value="F:metal ion binding"/>
    <property type="evidence" value="ECO:0007669"/>
    <property type="project" value="UniProtKB-KW"/>
</dbReference>
<dbReference type="GO" id="GO:0005743">
    <property type="term" value="C:mitochondrial inner membrane"/>
    <property type="evidence" value="ECO:0007669"/>
    <property type="project" value="TreeGrafter"/>
</dbReference>
<dbReference type="GO" id="GO:0034982">
    <property type="term" value="P:mitochondrial protein processing"/>
    <property type="evidence" value="ECO:0007669"/>
    <property type="project" value="TreeGrafter"/>
</dbReference>
<evidence type="ECO:0000259" key="11">
    <source>
        <dbReference type="Pfam" id="PF01435"/>
    </source>
</evidence>
<keyword evidence="10" id="KW-1133">Transmembrane helix</keyword>
<feature type="transmembrane region" description="Helical" evidence="10">
    <location>
        <begin position="54"/>
        <end position="72"/>
    </location>
</feature>
<keyword evidence="1 9" id="KW-0645">Protease</keyword>
<evidence type="ECO:0000313" key="14">
    <source>
        <dbReference type="Proteomes" id="UP001292094"/>
    </source>
</evidence>
<dbReference type="GO" id="GO:0004222">
    <property type="term" value="F:metalloendopeptidase activity"/>
    <property type="evidence" value="ECO:0007669"/>
    <property type="project" value="InterPro"/>
</dbReference>
<dbReference type="AlphaFoldDB" id="A0AAE1NBI3"/>
<feature type="domain" description="Peptidase M48" evidence="11">
    <location>
        <begin position="2"/>
        <end position="109"/>
    </location>
</feature>
<evidence type="ECO:0000256" key="2">
    <source>
        <dbReference type="ARBA" id="ARBA00022723"/>
    </source>
</evidence>
<evidence type="ECO:0000256" key="8">
    <source>
        <dbReference type="ARBA" id="ARBA00042978"/>
    </source>
</evidence>
<keyword evidence="10" id="KW-0812">Transmembrane</keyword>
<evidence type="ECO:0000256" key="4">
    <source>
        <dbReference type="ARBA" id="ARBA00022833"/>
    </source>
</evidence>
<dbReference type="InterPro" id="IPR001915">
    <property type="entry name" value="Peptidase_M48"/>
</dbReference>
<evidence type="ECO:0000256" key="10">
    <source>
        <dbReference type="SAM" id="Phobius"/>
    </source>
</evidence>
<comment type="cofactor">
    <cofactor evidence="9">
        <name>Zn(2+)</name>
        <dbReference type="ChEBI" id="CHEBI:29105"/>
    </cofactor>
    <text evidence="9">Binds 1 zinc ion per subunit.</text>
</comment>
<accession>A0AAE1NBI3</accession>
<keyword evidence="5 9" id="KW-0482">Metalloprotease</keyword>
<dbReference type="EMBL" id="JAWZYT010007197">
    <property type="protein sequence ID" value="KAK4286965.1"/>
    <property type="molecule type" value="Genomic_DNA"/>
</dbReference>
<keyword evidence="2" id="KW-0479">Metal-binding</keyword>
<protein>
    <recommendedName>
        <fullName evidence="7">Metalloendopeptidase OMA1, mitochondrial</fullName>
    </recommendedName>
    <alternativeName>
        <fullName evidence="8">Overlapping with the m-AAA protease 1 homolog</fullName>
    </alternativeName>
</protein>
<evidence type="ECO:0000256" key="5">
    <source>
        <dbReference type="ARBA" id="ARBA00023049"/>
    </source>
</evidence>
<proteinExistence type="inferred from homology"/>
<reference evidence="12" key="1">
    <citation type="submission" date="2023-11" db="EMBL/GenBank/DDBJ databases">
        <title>Genome assemblies of two species of porcelain crab, Petrolisthes cinctipes and Petrolisthes manimaculis (Anomura: Porcellanidae).</title>
        <authorList>
            <person name="Angst P."/>
        </authorList>
    </citation>
    <scope>NUCLEOTIDE SEQUENCE</scope>
    <source>
        <strain evidence="12">PB745_02</strain>
        <tissue evidence="12">Gill</tissue>
    </source>
</reference>
<evidence type="ECO:0000313" key="12">
    <source>
        <dbReference type="EMBL" id="KAK4286965.1"/>
    </source>
</evidence>
<keyword evidence="14" id="KW-1185">Reference proteome</keyword>
<organism evidence="12 14">
    <name type="scientific">Petrolisthes manimaculis</name>
    <dbReference type="NCBI Taxonomy" id="1843537"/>
    <lineage>
        <taxon>Eukaryota</taxon>
        <taxon>Metazoa</taxon>
        <taxon>Ecdysozoa</taxon>
        <taxon>Arthropoda</taxon>
        <taxon>Crustacea</taxon>
        <taxon>Multicrustacea</taxon>
        <taxon>Malacostraca</taxon>
        <taxon>Eumalacostraca</taxon>
        <taxon>Eucarida</taxon>
        <taxon>Decapoda</taxon>
        <taxon>Pleocyemata</taxon>
        <taxon>Anomura</taxon>
        <taxon>Galatheoidea</taxon>
        <taxon>Porcellanidae</taxon>
        <taxon>Petrolisthes</taxon>
    </lineage>
</organism>
<dbReference type="InterPro" id="IPR051156">
    <property type="entry name" value="Mito/Outer_Membr_Metalloprot"/>
</dbReference>
<evidence type="ECO:0000256" key="6">
    <source>
        <dbReference type="ARBA" id="ARBA00038233"/>
    </source>
</evidence>
<keyword evidence="4 9" id="KW-0862">Zinc</keyword>
<evidence type="ECO:0000256" key="1">
    <source>
        <dbReference type="ARBA" id="ARBA00022670"/>
    </source>
</evidence>
<evidence type="ECO:0000313" key="13">
    <source>
        <dbReference type="EMBL" id="KAK4308791.1"/>
    </source>
</evidence>
<dbReference type="PANTHER" id="PTHR22726:SF1">
    <property type="entry name" value="METALLOENDOPEPTIDASE OMA1, MITOCHONDRIAL"/>
    <property type="match status" value="1"/>
</dbReference>
<keyword evidence="3 9" id="KW-0378">Hydrolase</keyword>
<evidence type="ECO:0000256" key="9">
    <source>
        <dbReference type="RuleBase" id="RU003983"/>
    </source>
</evidence>
<dbReference type="PANTHER" id="PTHR22726">
    <property type="entry name" value="METALLOENDOPEPTIDASE OMA1"/>
    <property type="match status" value="1"/>
</dbReference>
<keyword evidence="10" id="KW-0472">Membrane</keyword>
<sequence>MDIFKNDDQVATIIAHELSHVVMEHSSEILSLACLLDLLILPSMISLHAYVPRFLVALLMQWVVNVVVSLTVKFPERRKAESESDMVGLYLAARACFDVREACSFYQMLSETEGLRDLE</sequence>
<dbReference type="GO" id="GO:0006515">
    <property type="term" value="P:protein quality control for misfolded or incompletely synthesized proteins"/>
    <property type="evidence" value="ECO:0007669"/>
    <property type="project" value="TreeGrafter"/>
</dbReference>